<evidence type="ECO:0000313" key="10">
    <source>
        <dbReference type="EMBL" id="MSS27782.1"/>
    </source>
</evidence>
<dbReference type="GO" id="GO:0005737">
    <property type="term" value="C:cytoplasm"/>
    <property type="evidence" value="ECO:0007669"/>
    <property type="project" value="UniProtKB-SubCell"/>
</dbReference>
<evidence type="ECO:0000256" key="7">
    <source>
        <dbReference type="ARBA" id="ARBA00023150"/>
    </source>
</evidence>
<organism evidence="10 11">
    <name type="scientific">Desulfovibrio porci</name>
    <dbReference type="NCBI Taxonomy" id="2605782"/>
    <lineage>
        <taxon>Bacteria</taxon>
        <taxon>Pseudomonadati</taxon>
        <taxon>Thermodesulfobacteriota</taxon>
        <taxon>Desulfovibrionia</taxon>
        <taxon>Desulfovibrionales</taxon>
        <taxon>Desulfovibrionaceae</taxon>
        <taxon>Desulfovibrio</taxon>
    </lineage>
</organism>
<comment type="domain">
    <text evidence="8">The N-terminal domain determines nucleotide recognition and specific binding, while the C-terminal domain determines the specific binding to the target protein.</text>
</comment>
<sequence length="212" mass="23399">MNPERDGQTPGNDVAGVVLAGGLSSRLGQEKALLRVHGQEHPDLLRRTHNLLTALLPRCWVACRPDRPRPGYDCIFDQVEGLGPFSGVHAALRAAAERGFAAVLALSCDLPFMDEATLRRLLTARETAPAGRLLTTFCQRETGFIEALTAVYEVAALPLFDAALAHGERKLSRIIPQERQERIFYSQTEALPFFNINYPADLELVRRLLAAL</sequence>
<keyword evidence="3 8" id="KW-0479">Metal-binding</keyword>
<comment type="subcellular location">
    <subcellularLocation>
        <location evidence="8">Cytoplasm</location>
    </subcellularLocation>
</comment>
<keyword evidence="10" id="KW-0548">Nucleotidyltransferase</keyword>
<keyword evidence="6 8" id="KW-0342">GTP-binding</keyword>
<keyword evidence="11" id="KW-1185">Reference proteome</keyword>
<comment type="cofactor">
    <cofactor evidence="8">
        <name>Mg(2+)</name>
        <dbReference type="ChEBI" id="CHEBI:18420"/>
    </cofactor>
</comment>
<dbReference type="GO" id="GO:0046872">
    <property type="term" value="F:metal ion binding"/>
    <property type="evidence" value="ECO:0007669"/>
    <property type="project" value="UniProtKB-KW"/>
</dbReference>
<evidence type="ECO:0000256" key="6">
    <source>
        <dbReference type="ARBA" id="ARBA00023134"/>
    </source>
</evidence>
<feature type="binding site" evidence="8">
    <location>
        <position position="109"/>
    </location>
    <ligand>
        <name>GTP</name>
        <dbReference type="ChEBI" id="CHEBI:37565"/>
    </ligand>
</feature>
<dbReference type="InterPro" id="IPR029044">
    <property type="entry name" value="Nucleotide-diphossugar_trans"/>
</dbReference>
<dbReference type="GO" id="GO:0061603">
    <property type="term" value="F:molybdenum cofactor guanylyltransferase activity"/>
    <property type="evidence" value="ECO:0007669"/>
    <property type="project" value="UniProtKB-EC"/>
</dbReference>
<feature type="binding site" evidence="8">
    <location>
        <position position="109"/>
    </location>
    <ligand>
        <name>Mg(2+)</name>
        <dbReference type="ChEBI" id="CHEBI:18420"/>
    </ligand>
</feature>
<feature type="domain" description="MobA-like NTP transferase" evidence="9">
    <location>
        <begin position="16"/>
        <end position="176"/>
    </location>
</feature>
<feature type="binding site" evidence="8">
    <location>
        <position position="77"/>
    </location>
    <ligand>
        <name>GTP</name>
        <dbReference type="ChEBI" id="CHEBI:37565"/>
    </ligand>
</feature>
<dbReference type="HAMAP" id="MF_00316">
    <property type="entry name" value="MobA"/>
    <property type="match status" value="1"/>
</dbReference>
<keyword evidence="4 8" id="KW-0547">Nucleotide-binding</keyword>
<dbReference type="PANTHER" id="PTHR19136">
    <property type="entry name" value="MOLYBDENUM COFACTOR GUANYLYLTRANSFERASE"/>
    <property type="match status" value="1"/>
</dbReference>
<dbReference type="Gene3D" id="3.90.550.10">
    <property type="entry name" value="Spore Coat Polysaccharide Biosynthesis Protein SpsA, Chain A"/>
    <property type="match status" value="1"/>
</dbReference>
<accession>A0A6L5XKT8</accession>
<comment type="function">
    <text evidence="8">Transfers a GMP moiety from GTP to Mo-molybdopterin (Mo-MPT) cofactor (Moco or molybdenum cofactor) to form Mo-molybdopterin guanine dinucleotide (Mo-MGD) cofactor.</text>
</comment>
<evidence type="ECO:0000259" key="9">
    <source>
        <dbReference type="Pfam" id="PF12804"/>
    </source>
</evidence>
<gene>
    <name evidence="8" type="primary">mobA</name>
    <name evidence="10" type="ORF">FYJ44_06895</name>
</gene>
<comment type="catalytic activity">
    <reaction evidence="8">
        <text>Mo-molybdopterin + GTP + H(+) = Mo-molybdopterin guanine dinucleotide + diphosphate</text>
        <dbReference type="Rhea" id="RHEA:34243"/>
        <dbReference type="ChEBI" id="CHEBI:15378"/>
        <dbReference type="ChEBI" id="CHEBI:33019"/>
        <dbReference type="ChEBI" id="CHEBI:37565"/>
        <dbReference type="ChEBI" id="CHEBI:71302"/>
        <dbReference type="ChEBI" id="CHEBI:71310"/>
        <dbReference type="EC" id="2.7.7.77"/>
    </reaction>
</comment>
<evidence type="ECO:0000256" key="3">
    <source>
        <dbReference type="ARBA" id="ARBA00022723"/>
    </source>
</evidence>
<keyword evidence="5 8" id="KW-0460">Magnesium</keyword>
<reference evidence="10 11" key="1">
    <citation type="submission" date="2019-09" db="EMBL/GenBank/DDBJ databases">
        <title>In-depth cultivation of the pig gut microbiome towards novel bacterial diversity and tailored functional studies.</title>
        <authorList>
            <person name="Wylensek D."/>
            <person name="Hitch T.C.A."/>
            <person name="Clavel T."/>
        </authorList>
    </citation>
    <scope>NUCLEOTIDE SEQUENCE [LARGE SCALE GENOMIC DNA]</scope>
    <source>
        <strain evidence="10 11">PG-178-WT-4</strain>
    </source>
</reference>
<keyword evidence="7 8" id="KW-0501">Molybdenum cofactor biosynthesis</keyword>
<dbReference type="RefSeq" id="WP_154510561.1">
    <property type="nucleotide sequence ID" value="NZ_DBFWWU010000085.1"/>
</dbReference>
<feature type="binding site" evidence="8">
    <location>
        <begin position="19"/>
        <end position="21"/>
    </location>
    <ligand>
        <name>GTP</name>
        <dbReference type="ChEBI" id="CHEBI:37565"/>
    </ligand>
</feature>
<feature type="binding site" evidence="8">
    <location>
        <position position="31"/>
    </location>
    <ligand>
        <name>GTP</name>
        <dbReference type="ChEBI" id="CHEBI:37565"/>
    </ligand>
</feature>
<comment type="similarity">
    <text evidence="8">Belongs to the MobA family.</text>
</comment>
<dbReference type="InterPro" id="IPR013482">
    <property type="entry name" value="Molybde_CF_guanTrfase"/>
</dbReference>
<dbReference type="Proteomes" id="UP000477488">
    <property type="component" value="Unassembled WGS sequence"/>
</dbReference>
<proteinExistence type="inferred from homology"/>
<comment type="caution">
    <text evidence="8">Lacks conserved residue(s) required for the propagation of feature annotation.</text>
</comment>
<name>A0A6L5XKT8_9BACT</name>
<dbReference type="SUPFAM" id="SSF53448">
    <property type="entry name" value="Nucleotide-diphospho-sugar transferases"/>
    <property type="match status" value="1"/>
</dbReference>
<dbReference type="EMBL" id="VUMH01000005">
    <property type="protein sequence ID" value="MSS27782.1"/>
    <property type="molecule type" value="Genomic_DNA"/>
</dbReference>
<evidence type="ECO:0000256" key="5">
    <source>
        <dbReference type="ARBA" id="ARBA00022842"/>
    </source>
</evidence>
<keyword evidence="2 8" id="KW-0808">Transferase</keyword>
<dbReference type="GO" id="GO:0005525">
    <property type="term" value="F:GTP binding"/>
    <property type="evidence" value="ECO:0007669"/>
    <property type="project" value="UniProtKB-UniRule"/>
</dbReference>
<dbReference type="EC" id="2.7.7.77" evidence="8"/>
<comment type="caution">
    <text evidence="10">The sequence shown here is derived from an EMBL/GenBank/DDBJ whole genome shotgun (WGS) entry which is preliminary data.</text>
</comment>
<evidence type="ECO:0000256" key="1">
    <source>
        <dbReference type="ARBA" id="ARBA00022490"/>
    </source>
</evidence>
<dbReference type="GO" id="GO:0006777">
    <property type="term" value="P:Mo-molybdopterin cofactor biosynthetic process"/>
    <property type="evidence" value="ECO:0007669"/>
    <property type="project" value="UniProtKB-KW"/>
</dbReference>
<evidence type="ECO:0000313" key="11">
    <source>
        <dbReference type="Proteomes" id="UP000477488"/>
    </source>
</evidence>
<dbReference type="Pfam" id="PF12804">
    <property type="entry name" value="NTP_transf_3"/>
    <property type="match status" value="1"/>
</dbReference>
<dbReference type="PANTHER" id="PTHR19136:SF81">
    <property type="entry name" value="MOLYBDENUM COFACTOR GUANYLYLTRANSFERASE"/>
    <property type="match status" value="1"/>
</dbReference>
<evidence type="ECO:0000256" key="4">
    <source>
        <dbReference type="ARBA" id="ARBA00022741"/>
    </source>
</evidence>
<dbReference type="AlphaFoldDB" id="A0A6L5XKT8"/>
<evidence type="ECO:0000256" key="2">
    <source>
        <dbReference type="ARBA" id="ARBA00022679"/>
    </source>
</evidence>
<dbReference type="CDD" id="cd02503">
    <property type="entry name" value="MobA"/>
    <property type="match status" value="1"/>
</dbReference>
<dbReference type="InterPro" id="IPR025877">
    <property type="entry name" value="MobA-like_NTP_Trfase"/>
</dbReference>
<protein>
    <recommendedName>
        <fullName evidence="8">Probable molybdenum cofactor guanylyltransferase</fullName>
        <shortName evidence="8">MoCo guanylyltransferase</shortName>
        <ecNumber evidence="8">2.7.7.77</ecNumber>
    </recommendedName>
    <alternativeName>
        <fullName evidence="8">GTP:molybdopterin guanylyltransferase</fullName>
    </alternativeName>
    <alternativeName>
        <fullName evidence="8">Mo-MPT guanylyltransferase</fullName>
    </alternativeName>
    <alternativeName>
        <fullName evidence="8">Molybdopterin guanylyltransferase</fullName>
    </alternativeName>
    <alternativeName>
        <fullName evidence="8">Molybdopterin-guanine dinucleotide synthase</fullName>
        <shortName evidence="8">MGD synthase</shortName>
    </alternativeName>
</protein>
<keyword evidence="1 8" id="KW-0963">Cytoplasm</keyword>
<evidence type="ECO:0000256" key="8">
    <source>
        <dbReference type="HAMAP-Rule" id="MF_00316"/>
    </source>
</evidence>